<dbReference type="EMBL" id="JAUCML010000003">
    <property type="protein sequence ID" value="MDM7884748.1"/>
    <property type="molecule type" value="Genomic_DNA"/>
</dbReference>
<dbReference type="SMART" id="SM00382">
    <property type="entry name" value="AAA"/>
    <property type="match status" value="1"/>
</dbReference>
<keyword evidence="2" id="KW-0067">ATP-binding</keyword>
<accession>A0ABT7T5A9</accession>
<proteinExistence type="predicted"/>
<reference evidence="2 3" key="1">
    <citation type="submission" date="2023-06" db="EMBL/GenBank/DDBJ databases">
        <authorList>
            <person name="Feng G."/>
            <person name="Li J."/>
            <person name="Zhu H."/>
        </authorList>
    </citation>
    <scope>NUCLEOTIDE SEQUENCE [LARGE SCALE GENOMIC DNA]</scope>
    <source>
        <strain evidence="2 3">RHCKG23</strain>
    </source>
</reference>
<dbReference type="InterPro" id="IPR049945">
    <property type="entry name" value="AAA_22"/>
</dbReference>
<dbReference type="Gene3D" id="3.40.50.300">
    <property type="entry name" value="P-loop containing nucleotide triphosphate hydrolases"/>
    <property type="match status" value="1"/>
</dbReference>
<sequence>MTLNHELGLPPTVRRLFGADPHPEQSWALMTAQDQAFVRGVTGADVPDPGRPQLDAGPDERRRYGIALEDWHHSWPYSRTLQTAEAEMQYRTVRSPRPRRTADLIPITLITGPPGTGKTKLMRRIAAETMCQAAWEARIGISAPLYDDGLFTAPRRDVVIVDLPKKQAEQQLFALLCQQVGAPFDKDARAAFGRAVERHRIRWVFVDEIQFINFDGQIGKYVHDGFKSLQNMGVRVVLTGHDMRQQLAAQRSGAREAARVQSEARWMLIELEPYRRSTKGEITEWRKLLQRIEQRIRLRGHEPGEAVLSSEFEEYLWVSTLGYMSHVSTLVSGAINVAAATADQRITRKILDLVAVEKRAQDGRAQRLQLWDAGRFSFRQRWR</sequence>
<dbReference type="InterPro" id="IPR003593">
    <property type="entry name" value="AAA+_ATPase"/>
</dbReference>
<dbReference type="Proteomes" id="UP001237823">
    <property type="component" value="Unassembled WGS sequence"/>
</dbReference>
<comment type="caution">
    <text evidence="2">The sequence shown here is derived from an EMBL/GenBank/DDBJ whole genome shotgun (WGS) entry which is preliminary data.</text>
</comment>
<evidence type="ECO:0000313" key="2">
    <source>
        <dbReference type="EMBL" id="MDM7884748.1"/>
    </source>
</evidence>
<evidence type="ECO:0000313" key="3">
    <source>
        <dbReference type="Proteomes" id="UP001237823"/>
    </source>
</evidence>
<gene>
    <name evidence="2" type="ORF">QUG92_06475</name>
</gene>
<dbReference type="InterPro" id="IPR027417">
    <property type="entry name" value="P-loop_NTPase"/>
</dbReference>
<protein>
    <submittedName>
        <fullName evidence="2">ATP-binding protein</fullName>
    </submittedName>
</protein>
<organism evidence="2 3">
    <name type="scientific">Curtobacterium citri</name>
    <dbReference type="NCBI Taxonomy" id="3055139"/>
    <lineage>
        <taxon>Bacteria</taxon>
        <taxon>Bacillati</taxon>
        <taxon>Actinomycetota</taxon>
        <taxon>Actinomycetes</taxon>
        <taxon>Micrococcales</taxon>
        <taxon>Microbacteriaceae</taxon>
        <taxon>Curtobacterium</taxon>
    </lineage>
</organism>
<dbReference type="Pfam" id="PF13401">
    <property type="entry name" value="AAA_22"/>
    <property type="match status" value="1"/>
</dbReference>
<dbReference type="GO" id="GO:0005524">
    <property type="term" value="F:ATP binding"/>
    <property type="evidence" value="ECO:0007669"/>
    <property type="project" value="UniProtKB-KW"/>
</dbReference>
<dbReference type="SUPFAM" id="SSF52540">
    <property type="entry name" value="P-loop containing nucleoside triphosphate hydrolases"/>
    <property type="match status" value="1"/>
</dbReference>
<feature type="domain" description="AAA+ ATPase" evidence="1">
    <location>
        <begin position="104"/>
        <end position="268"/>
    </location>
</feature>
<keyword evidence="2" id="KW-0547">Nucleotide-binding</keyword>
<name>A0ABT7T5A9_9MICO</name>
<keyword evidence="3" id="KW-1185">Reference proteome</keyword>
<evidence type="ECO:0000259" key="1">
    <source>
        <dbReference type="SMART" id="SM00382"/>
    </source>
</evidence>